<keyword evidence="1" id="KW-1133">Transmembrane helix</keyword>
<feature type="domain" description="Endonuclease/exonuclease/phosphatase" evidence="2">
    <location>
        <begin position="102"/>
        <end position="309"/>
    </location>
</feature>
<reference evidence="3" key="1">
    <citation type="submission" date="2021-01" db="EMBL/GenBank/DDBJ databases">
        <title>Whole genome shotgun sequence of Virgisporangium aurantiacum NBRC 16421.</title>
        <authorList>
            <person name="Komaki H."/>
            <person name="Tamura T."/>
        </authorList>
    </citation>
    <scope>NUCLEOTIDE SEQUENCE</scope>
    <source>
        <strain evidence="3">NBRC 16421</strain>
    </source>
</reference>
<comment type="caution">
    <text evidence="3">The sequence shown here is derived from an EMBL/GenBank/DDBJ whole genome shotgun (WGS) entry which is preliminary data.</text>
</comment>
<evidence type="ECO:0000313" key="4">
    <source>
        <dbReference type="Proteomes" id="UP000612585"/>
    </source>
</evidence>
<feature type="transmembrane region" description="Helical" evidence="1">
    <location>
        <begin position="34"/>
        <end position="57"/>
    </location>
</feature>
<dbReference type="Proteomes" id="UP000612585">
    <property type="component" value="Unassembled WGS sequence"/>
</dbReference>
<dbReference type="Pfam" id="PF03372">
    <property type="entry name" value="Exo_endo_phos"/>
    <property type="match status" value="1"/>
</dbReference>
<evidence type="ECO:0000313" key="3">
    <source>
        <dbReference type="EMBL" id="GIJ53087.1"/>
    </source>
</evidence>
<dbReference type="Gene3D" id="3.60.10.10">
    <property type="entry name" value="Endonuclease/exonuclease/phosphatase"/>
    <property type="match status" value="1"/>
</dbReference>
<evidence type="ECO:0000256" key="1">
    <source>
        <dbReference type="SAM" id="Phobius"/>
    </source>
</evidence>
<organism evidence="3 4">
    <name type="scientific">Virgisporangium aurantiacum</name>
    <dbReference type="NCBI Taxonomy" id="175570"/>
    <lineage>
        <taxon>Bacteria</taxon>
        <taxon>Bacillati</taxon>
        <taxon>Actinomycetota</taxon>
        <taxon>Actinomycetes</taxon>
        <taxon>Micromonosporales</taxon>
        <taxon>Micromonosporaceae</taxon>
        <taxon>Virgisporangium</taxon>
    </lineage>
</organism>
<keyword evidence="3" id="KW-0540">Nuclease</keyword>
<keyword evidence="4" id="KW-1185">Reference proteome</keyword>
<dbReference type="AlphaFoldDB" id="A0A8J3YYQ2"/>
<keyword evidence="3" id="KW-0255">Endonuclease</keyword>
<proteinExistence type="predicted"/>
<gene>
    <name evidence="3" type="ORF">Vau01_006030</name>
</gene>
<keyword evidence="1" id="KW-0472">Membrane</keyword>
<dbReference type="InterPro" id="IPR036691">
    <property type="entry name" value="Endo/exonu/phosph_ase_sf"/>
</dbReference>
<evidence type="ECO:0000259" key="2">
    <source>
        <dbReference type="Pfam" id="PF03372"/>
    </source>
</evidence>
<dbReference type="InterPro" id="IPR005135">
    <property type="entry name" value="Endo/exonuclease/phosphatase"/>
</dbReference>
<keyword evidence="1" id="KW-0812">Transmembrane</keyword>
<dbReference type="SUPFAM" id="SSF56219">
    <property type="entry name" value="DNase I-like"/>
    <property type="match status" value="1"/>
</dbReference>
<dbReference type="GO" id="GO:0004519">
    <property type="term" value="F:endonuclease activity"/>
    <property type="evidence" value="ECO:0007669"/>
    <property type="project" value="UniProtKB-KW"/>
</dbReference>
<sequence length="321" mass="34525">MNPVAKRVLAVALWTVVVGSAGWSATRVFGWESGWPWVQLMAFTPYVAAGSVVVAVVALATRRWVAGAVAVVAAAALCAVVAPRAIPDGGRTANGPVLRVLSSNLLAGSGDERQVLELVRRLKVDVLALQEFTPQDQAGLEAAGVTDVLPYAAFYPQDGVVGSAVLSRYPITEKSVRVHRGGFTQAQATVDVPGAGRVLVESVHPTAPSDRNRMDYWERDLRDQPGATVDGPLRVLAGDFNATLDHAALRRLIDTGYRDAAATVGSGFRTTWPYDEKWYIPGTTLDRVLADRRIGVRSARPYRVKGSDHKAFYAELVLPRA</sequence>
<dbReference type="RefSeq" id="WP_239151260.1">
    <property type="nucleotide sequence ID" value="NZ_BOPG01000004.1"/>
</dbReference>
<keyword evidence="3" id="KW-0378">Hydrolase</keyword>
<dbReference type="EMBL" id="BOPG01000004">
    <property type="protein sequence ID" value="GIJ53087.1"/>
    <property type="molecule type" value="Genomic_DNA"/>
</dbReference>
<accession>A0A8J3YYQ2</accession>
<protein>
    <submittedName>
        <fullName evidence="3">Endonuclease</fullName>
    </submittedName>
</protein>
<name>A0A8J3YYQ2_9ACTN</name>
<feature type="transmembrane region" description="Helical" evidence="1">
    <location>
        <begin position="64"/>
        <end position="82"/>
    </location>
</feature>